<evidence type="ECO:0000259" key="2">
    <source>
        <dbReference type="PROSITE" id="PS50015"/>
    </source>
</evidence>
<comment type="caution">
    <text evidence="3">The sequence shown here is derived from an EMBL/GenBank/DDBJ whole genome shotgun (WGS) entry which is preliminary data.</text>
</comment>
<dbReference type="SMART" id="SM00741">
    <property type="entry name" value="SapB"/>
    <property type="match status" value="1"/>
</dbReference>
<dbReference type="InterPro" id="IPR008138">
    <property type="entry name" value="SapB_2"/>
</dbReference>
<dbReference type="InterPro" id="IPR008139">
    <property type="entry name" value="SaposinB_dom"/>
</dbReference>
<accession>A0A7K5BRN7</accession>
<feature type="non-terminal residue" evidence="3">
    <location>
        <position position="1"/>
    </location>
</feature>
<dbReference type="PROSITE" id="PS50015">
    <property type="entry name" value="SAP_B"/>
    <property type="match status" value="1"/>
</dbReference>
<keyword evidence="1" id="KW-1015">Disulfide bond</keyword>
<gene>
    <name evidence="3" type="primary">Nkl</name>
    <name evidence="3" type="ORF">MOTALB_R07754</name>
</gene>
<evidence type="ECO:0000313" key="3">
    <source>
        <dbReference type="EMBL" id="NWR97888.1"/>
    </source>
</evidence>
<evidence type="ECO:0000313" key="4">
    <source>
        <dbReference type="Proteomes" id="UP000532252"/>
    </source>
</evidence>
<dbReference type="Pfam" id="PF03489">
    <property type="entry name" value="SapB_2"/>
    <property type="match status" value="1"/>
</dbReference>
<dbReference type="SUPFAM" id="SSF47862">
    <property type="entry name" value="Saposin"/>
    <property type="match status" value="1"/>
</dbReference>
<dbReference type="Proteomes" id="UP000532252">
    <property type="component" value="Unassembled WGS sequence"/>
</dbReference>
<organism evidence="3 4">
    <name type="scientific">Motacilla alba</name>
    <name type="common">White wagtail</name>
    <name type="synonym">Pied wagtail</name>
    <dbReference type="NCBI Taxonomy" id="45807"/>
    <lineage>
        <taxon>Eukaryota</taxon>
        <taxon>Metazoa</taxon>
        <taxon>Chordata</taxon>
        <taxon>Craniata</taxon>
        <taxon>Vertebrata</taxon>
        <taxon>Euteleostomi</taxon>
        <taxon>Archelosauria</taxon>
        <taxon>Archosauria</taxon>
        <taxon>Dinosauria</taxon>
        <taxon>Saurischia</taxon>
        <taxon>Theropoda</taxon>
        <taxon>Coelurosauria</taxon>
        <taxon>Aves</taxon>
        <taxon>Neognathae</taxon>
        <taxon>Neoaves</taxon>
        <taxon>Telluraves</taxon>
        <taxon>Australaves</taxon>
        <taxon>Passeriformes</taxon>
        <taxon>Passeroidea</taxon>
        <taxon>Motacillidae</taxon>
        <taxon>Motacilla</taxon>
    </lineage>
</organism>
<feature type="non-terminal residue" evidence="3">
    <location>
        <position position="81"/>
    </location>
</feature>
<dbReference type="PANTHER" id="PTHR15541:SF2">
    <property type="entry name" value="GRANULYSIN"/>
    <property type="match status" value="1"/>
</dbReference>
<dbReference type="InterPro" id="IPR038847">
    <property type="entry name" value="Granulysin-like"/>
</dbReference>
<dbReference type="InterPro" id="IPR007856">
    <property type="entry name" value="SapB_1"/>
</dbReference>
<proteinExistence type="predicted"/>
<protein>
    <submittedName>
        <fullName evidence="3">NKL protein</fullName>
    </submittedName>
</protein>
<dbReference type="Gene3D" id="1.10.225.10">
    <property type="entry name" value="Saposin-like"/>
    <property type="match status" value="1"/>
</dbReference>
<reference evidence="3 4" key="1">
    <citation type="submission" date="2019-09" db="EMBL/GenBank/DDBJ databases">
        <title>Bird 10,000 Genomes (B10K) Project - Family phase.</title>
        <authorList>
            <person name="Zhang G."/>
        </authorList>
    </citation>
    <scope>NUCLEOTIDE SEQUENCE [LARGE SCALE GENOMIC DNA]</scope>
    <source>
        <strain evidence="3">B10K-DU-001-75</strain>
        <tissue evidence="3">Muscle</tissue>
    </source>
</reference>
<dbReference type="PANTHER" id="PTHR15541">
    <property type="entry name" value="GRANULYSIN RELATED"/>
    <property type="match status" value="1"/>
</dbReference>
<sequence>RRGIKCSLCTKALKKIQALAGDNPDESAVTAALEKGCRVLGRLVGKLCRRLVNKYRAQITEGLQNGDTPRDICTAVGICKS</sequence>
<feature type="domain" description="Saposin B-type" evidence="2">
    <location>
        <begin position="2"/>
        <end position="81"/>
    </location>
</feature>
<keyword evidence="4" id="KW-1185">Reference proteome</keyword>
<dbReference type="GO" id="GO:0031640">
    <property type="term" value="P:killing of cells of another organism"/>
    <property type="evidence" value="ECO:0007669"/>
    <property type="project" value="TreeGrafter"/>
</dbReference>
<dbReference type="EMBL" id="VXBE01001790">
    <property type="protein sequence ID" value="NWR97888.1"/>
    <property type="molecule type" value="Genomic_DNA"/>
</dbReference>
<dbReference type="AlphaFoldDB" id="A0A7K5BRN7"/>
<evidence type="ECO:0000256" key="1">
    <source>
        <dbReference type="ARBA" id="ARBA00023157"/>
    </source>
</evidence>
<dbReference type="Pfam" id="PF05184">
    <property type="entry name" value="SapB_1"/>
    <property type="match status" value="1"/>
</dbReference>
<dbReference type="GO" id="GO:0044194">
    <property type="term" value="C:cytolytic granule"/>
    <property type="evidence" value="ECO:0007669"/>
    <property type="project" value="TreeGrafter"/>
</dbReference>
<dbReference type="GO" id="GO:0042742">
    <property type="term" value="P:defense response to bacterium"/>
    <property type="evidence" value="ECO:0007669"/>
    <property type="project" value="InterPro"/>
</dbReference>
<dbReference type="GO" id="GO:0006629">
    <property type="term" value="P:lipid metabolic process"/>
    <property type="evidence" value="ECO:0007669"/>
    <property type="project" value="InterPro"/>
</dbReference>
<dbReference type="InterPro" id="IPR011001">
    <property type="entry name" value="Saposin-like"/>
</dbReference>
<dbReference type="GO" id="GO:0061844">
    <property type="term" value="P:antimicrobial humoral immune response mediated by antimicrobial peptide"/>
    <property type="evidence" value="ECO:0007669"/>
    <property type="project" value="TreeGrafter"/>
</dbReference>
<name>A0A7K5BRN7_MOTAL</name>